<dbReference type="PROSITE" id="PS51257">
    <property type="entry name" value="PROKAR_LIPOPROTEIN"/>
    <property type="match status" value="1"/>
</dbReference>
<keyword evidence="1" id="KW-0732">Signal</keyword>
<organism evidence="2 3">
    <name type="scientific">Neptunomonas concharum</name>
    <dbReference type="NCBI Taxonomy" id="1031538"/>
    <lineage>
        <taxon>Bacteria</taxon>
        <taxon>Pseudomonadati</taxon>
        <taxon>Pseudomonadota</taxon>
        <taxon>Gammaproteobacteria</taxon>
        <taxon>Oceanospirillales</taxon>
        <taxon>Oceanospirillaceae</taxon>
        <taxon>Neptunomonas</taxon>
    </lineage>
</organism>
<evidence type="ECO:0000256" key="1">
    <source>
        <dbReference type="SAM" id="SignalP"/>
    </source>
</evidence>
<proteinExistence type="predicted"/>
<dbReference type="EMBL" id="CP043869">
    <property type="protein sequence ID" value="QEQ95846.1"/>
    <property type="molecule type" value="Genomic_DNA"/>
</dbReference>
<dbReference type="KEGG" id="ncu:F0U83_03520"/>
<feature type="chain" id="PRO_5024970337" description="Nuclear transport factor 2 family protein" evidence="1">
    <location>
        <begin position="26"/>
        <end position="138"/>
    </location>
</feature>
<name>A0A5P1R977_9GAMM</name>
<evidence type="ECO:0000313" key="2">
    <source>
        <dbReference type="EMBL" id="QEQ95846.1"/>
    </source>
</evidence>
<gene>
    <name evidence="2" type="ORF">F0U83_03520</name>
</gene>
<dbReference type="AlphaFoldDB" id="A0A5P1R977"/>
<protein>
    <recommendedName>
        <fullName evidence="4">Nuclear transport factor 2 family protein</fullName>
    </recommendedName>
</protein>
<reference evidence="2 3" key="1">
    <citation type="journal article" date="2019" name="Biochem. Eng. J.">
        <title>Metabolic engineering of the marine bacteria Neptunomonas concharum for the production of acetoin and meso-2,3-butanediol from acetate.</title>
        <authorList>
            <person name="Li W."/>
            <person name="Pu N."/>
            <person name="Liu C.-X."/>
            <person name="Yuan Q.-P."/>
            <person name="Li Z.-J."/>
        </authorList>
    </citation>
    <scope>NUCLEOTIDE SEQUENCE [LARGE SCALE GENOMIC DNA]</scope>
    <source>
        <strain evidence="2 3">JCM17730</strain>
    </source>
</reference>
<accession>A0A5P1R977</accession>
<feature type="signal peptide" evidence="1">
    <location>
        <begin position="1"/>
        <end position="25"/>
    </location>
</feature>
<dbReference type="Proteomes" id="UP000324760">
    <property type="component" value="Chromosome"/>
</dbReference>
<keyword evidence="3" id="KW-1185">Reference proteome</keyword>
<dbReference type="OrthoDB" id="5731608at2"/>
<dbReference type="RefSeq" id="WP_138986550.1">
    <property type="nucleotide sequence ID" value="NZ_CP043869.1"/>
</dbReference>
<evidence type="ECO:0008006" key="4">
    <source>
        <dbReference type="Google" id="ProtNLM"/>
    </source>
</evidence>
<sequence>MVRLNNHVKKVLIMVAAFGLLTACATVNQSNRTDEDVVAEKSQKRLNALLEGDIEAALTYATPAYRDLVTLDRYIPRVIGSSRWEKAEVGDIVCEEDVCNVKALVTYSAPRFKMTNTTVIPEKWIRIEGEWWIYHEMR</sequence>
<evidence type="ECO:0000313" key="3">
    <source>
        <dbReference type="Proteomes" id="UP000324760"/>
    </source>
</evidence>